<dbReference type="PANTHER" id="PTHR47237">
    <property type="entry name" value="SLL0310 PROTEIN"/>
    <property type="match status" value="1"/>
</dbReference>
<dbReference type="Gene3D" id="3.40.630.90">
    <property type="match status" value="1"/>
</dbReference>
<evidence type="ECO:0000313" key="3">
    <source>
        <dbReference type="Proteomes" id="UP000672602"/>
    </source>
</evidence>
<dbReference type="Pfam" id="PF13508">
    <property type="entry name" value="Acetyltransf_7"/>
    <property type="match status" value="1"/>
</dbReference>
<keyword evidence="3" id="KW-1185">Reference proteome</keyword>
<dbReference type="InterPro" id="IPR016181">
    <property type="entry name" value="Acyl_CoA_acyltransferase"/>
</dbReference>
<reference evidence="2" key="1">
    <citation type="submission" date="2021-04" db="EMBL/GenBank/DDBJ databases">
        <authorList>
            <person name="Zhang D.-C."/>
        </authorList>
    </citation>
    <scope>NUCLEOTIDE SEQUENCE</scope>
    <source>
        <strain evidence="2">CGMCC 1.15697</strain>
    </source>
</reference>
<dbReference type="InterPro" id="IPR041496">
    <property type="entry name" value="YitH/HolE_GNAT"/>
</dbReference>
<dbReference type="AlphaFoldDB" id="A0A8J7SJC6"/>
<keyword evidence="2" id="KW-0012">Acyltransferase</keyword>
<dbReference type="PANTHER" id="PTHR47237:SF2">
    <property type="entry name" value="BLL4206 PROTEIN"/>
    <property type="match status" value="1"/>
</dbReference>
<dbReference type="Gene3D" id="3.40.630.30">
    <property type="match status" value="1"/>
</dbReference>
<dbReference type="Pfam" id="PF18014">
    <property type="entry name" value="Acetyltransf_18"/>
    <property type="match status" value="1"/>
</dbReference>
<comment type="caution">
    <text evidence="2">The sequence shown here is derived from an EMBL/GenBank/DDBJ whole genome shotgun (WGS) entry which is preliminary data.</text>
</comment>
<protein>
    <submittedName>
        <fullName evidence="2">GNAT family N-acetyltransferase</fullName>
        <ecNumber evidence="2">2.3.1.-</ecNumber>
    </submittedName>
</protein>
<sequence>MAPIPGGGLADEPTRLGFEDLQALLNLSTALDWPHTEVDWRTILLSGIVYGVRAEGGGLGAPILACAALFPYGEGMCALGMVMVASGARRRGLGRRVVERCLAARPHDGVPVLLASTVEGEPLYRRLGFATVGRLEKLLHDGPLPTASPALPAGWRLGPHIAMADLIPVLRLDRRVFGGARDGFLKHRISQAAGAATLFDAAGRLAGYGLAVRQGDLLILGPIAADDDRAALALSTALAAGHEGPLRIDVPAGHTALSDGLQGMGFRVADRPPLMARGMTALPAGGWAGYAAIAAQAFL</sequence>
<keyword evidence="2" id="KW-0808">Transferase</keyword>
<evidence type="ECO:0000259" key="1">
    <source>
        <dbReference type="PROSITE" id="PS51186"/>
    </source>
</evidence>
<dbReference type="EMBL" id="JAGMWN010000005">
    <property type="protein sequence ID" value="MBP5857648.1"/>
    <property type="molecule type" value="Genomic_DNA"/>
</dbReference>
<gene>
    <name evidence="2" type="ORF">KAJ83_11565</name>
</gene>
<organism evidence="2 3">
    <name type="scientific">Marivibrio halodurans</name>
    <dbReference type="NCBI Taxonomy" id="2039722"/>
    <lineage>
        <taxon>Bacteria</taxon>
        <taxon>Pseudomonadati</taxon>
        <taxon>Pseudomonadota</taxon>
        <taxon>Alphaproteobacteria</taxon>
        <taxon>Rhodospirillales</taxon>
        <taxon>Rhodospirillaceae</taxon>
        <taxon>Marivibrio</taxon>
    </lineage>
</organism>
<feature type="domain" description="N-acetyltransferase" evidence="1">
    <location>
        <begin position="12"/>
        <end position="158"/>
    </location>
</feature>
<dbReference type="RefSeq" id="WP_210682239.1">
    <property type="nucleotide sequence ID" value="NZ_JAGMWN010000005.1"/>
</dbReference>
<dbReference type="PROSITE" id="PS51186">
    <property type="entry name" value="GNAT"/>
    <property type="match status" value="1"/>
</dbReference>
<name>A0A8J7SJC6_9PROT</name>
<proteinExistence type="predicted"/>
<dbReference type="InterPro" id="IPR052729">
    <property type="entry name" value="Acyl/Acetyltrans_Enzymes"/>
</dbReference>
<dbReference type="SUPFAM" id="SSF55729">
    <property type="entry name" value="Acyl-CoA N-acyltransferases (Nat)"/>
    <property type="match status" value="1"/>
</dbReference>
<evidence type="ECO:0000313" key="2">
    <source>
        <dbReference type="EMBL" id="MBP5857648.1"/>
    </source>
</evidence>
<dbReference type="GO" id="GO:0016747">
    <property type="term" value="F:acyltransferase activity, transferring groups other than amino-acyl groups"/>
    <property type="evidence" value="ECO:0007669"/>
    <property type="project" value="InterPro"/>
</dbReference>
<dbReference type="EC" id="2.3.1.-" evidence="2"/>
<dbReference type="Proteomes" id="UP000672602">
    <property type="component" value="Unassembled WGS sequence"/>
</dbReference>
<dbReference type="InterPro" id="IPR000182">
    <property type="entry name" value="GNAT_dom"/>
</dbReference>
<accession>A0A8J7SJC6</accession>